<organism evidence="11 13">
    <name type="scientific">Didymodactylos carnosus</name>
    <dbReference type="NCBI Taxonomy" id="1234261"/>
    <lineage>
        <taxon>Eukaryota</taxon>
        <taxon>Metazoa</taxon>
        <taxon>Spiralia</taxon>
        <taxon>Gnathifera</taxon>
        <taxon>Rotifera</taxon>
        <taxon>Eurotatoria</taxon>
        <taxon>Bdelloidea</taxon>
        <taxon>Philodinida</taxon>
        <taxon>Philodinidae</taxon>
        <taxon>Didymodactylos</taxon>
    </lineage>
</organism>
<reference evidence="11" key="1">
    <citation type="submission" date="2021-02" db="EMBL/GenBank/DDBJ databases">
        <authorList>
            <person name="Nowell W R."/>
        </authorList>
    </citation>
    <scope>NUCLEOTIDE SEQUENCE</scope>
</reference>
<dbReference type="EMBL" id="CAJOBC010023321">
    <property type="protein sequence ID" value="CAF4058841.1"/>
    <property type="molecule type" value="Genomic_DNA"/>
</dbReference>
<dbReference type="Gene3D" id="3.90.176.10">
    <property type="entry name" value="Toxin ADP-ribosyltransferase, Chain A, domain 1"/>
    <property type="match status" value="2"/>
</dbReference>
<comment type="caution">
    <text evidence="11">The sequence shown here is derived from an EMBL/GenBank/DDBJ whole genome shotgun (WGS) entry which is preliminary data.</text>
</comment>
<evidence type="ECO:0000256" key="8">
    <source>
        <dbReference type="ARBA" id="ARBA00023026"/>
    </source>
</evidence>
<evidence type="ECO:0000256" key="1">
    <source>
        <dbReference type="ARBA" id="ARBA00004613"/>
    </source>
</evidence>
<evidence type="ECO:0000256" key="2">
    <source>
        <dbReference type="ARBA" id="ARBA00009558"/>
    </source>
</evidence>
<evidence type="ECO:0000256" key="3">
    <source>
        <dbReference type="ARBA" id="ARBA00022525"/>
    </source>
</evidence>
<evidence type="ECO:0000256" key="4">
    <source>
        <dbReference type="ARBA" id="ARBA00022656"/>
    </source>
</evidence>
<keyword evidence="8" id="KW-0843">Virulence</keyword>
<dbReference type="Proteomes" id="UP000663829">
    <property type="component" value="Unassembled WGS sequence"/>
</dbReference>
<gene>
    <name evidence="11" type="ORF">GPM918_LOCUS27072</name>
    <name evidence="12" type="ORF">SRO942_LOCUS27340</name>
</gene>
<evidence type="ECO:0000256" key="6">
    <source>
        <dbReference type="ARBA" id="ARBA00022679"/>
    </source>
</evidence>
<keyword evidence="10" id="KW-0520">NAD</keyword>
<keyword evidence="6 10" id="KW-0808">Transferase</keyword>
<proteinExistence type="inferred from homology"/>
<accession>A0A815BIF8</accession>
<evidence type="ECO:0000256" key="7">
    <source>
        <dbReference type="ARBA" id="ARBA00022695"/>
    </source>
</evidence>
<dbReference type="Pfam" id="PF01129">
    <property type="entry name" value="ART"/>
    <property type="match status" value="1"/>
</dbReference>
<dbReference type="AlphaFoldDB" id="A0A815BIF8"/>
<dbReference type="PROSITE" id="PS51996">
    <property type="entry name" value="TR_MART"/>
    <property type="match status" value="1"/>
</dbReference>
<dbReference type="PANTHER" id="PTHR10339">
    <property type="entry name" value="ADP-RIBOSYLTRANSFERASE"/>
    <property type="match status" value="1"/>
</dbReference>
<sequence>MAEQNLVRQDRKRYLDVNNEPDKALPPLLLVSSKQTVLPLREAVKPIQHLVEDLPNKVSYSLEKCKNPKDDLTRDESAALYLYSLQWPEGKPSFYTMFNRSLRDEDRAKLVPYHDYLNLFMSAFKKLPSVQDRVWRGVNGDLSAKYRPDTTHVWWGVSSCTNMVQVISQSNPAPNFHIVDIEQIAPSSKEVTETASAGAPGIMPNSVQQRLGFIWLDSNIHKTKDNIKAQTKLRELLRNNFETFEDADKCEAFVRHYKNRRLVLIVGGQIGRQVVPNVHNLPQLISIIVYCMNQAENEKWTKNHEKVESVLIHSSELINEVEKVLQKENEDTESNMLSKDILDYPQQILTPIDGYQNSPLMPIDKALQPLNDIIPDLTQQIWIARQGAHYEGPLTQDESAAIKLYTMEWEPPKTCLYRLLNADLRSETRDTIKKWFPYLKLFLAALHRLPSFKGTVWRGVRRDLSQHYEKGQHGVWWSFSTTTEDMSVLQSNHFLGQQGQRTLFSIECQNGKSIRHYSYFQTEEEIILMPGFYFEVKNKLQAGEGLWIITLKEKQPLSVLLVPPF</sequence>
<keyword evidence="7" id="KW-0548">Nucleotidyltransferase</keyword>
<dbReference type="Proteomes" id="UP000681722">
    <property type="component" value="Unassembled WGS sequence"/>
</dbReference>
<dbReference type="GO" id="GO:0016779">
    <property type="term" value="F:nucleotidyltransferase activity"/>
    <property type="evidence" value="ECO:0007669"/>
    <property type="project" value="UniProtKB-KW"/>
</dbReference>
<evidence type="ECO:0000313" key="13">
    <source>
        <dbReference type="Proteomes" id="UP000663829"/>
    </source>
</evidence>
<dbReference type="EC" id="2.4.2.31" evidence="10"/>
<evidence type="ECO:0000256" key="5">
    <source>
        <dbReference type="ARBA" id="ARBA00022676"/>
    </source>
</evidence>
<dbReference type="GO" id="GO:0003950">
    <property type="term" value="F:NAD+ poly-ADP-ribosyltransferase activity"/>
    <property type="evidence" value="ECO:0007669"/>
    <property type="project" value="TreeGrafter"/>
</dbReference>
<comment type="catalytic activity">
    <reaction evidence="9 10">
        <text>L-arginyl-[protein] + NAD(+) = N(omega)-(ADP-D-ribosyl)-L-arginyl-[protein] + nicotinamide + H(+)</text>
        <dbReference type="Rhea" id="RHEA:19149"/>
        <dbReference type="Rhea" id="RHEA-COMP:10532"/>
        <dbReference type="Rhea" id="RHEA-COMP:15087"/>
        <dbReference type="ChEBI" id="CHEBI:15378"/>
        <dbReference type="ChEBI" id="CHEBI:17154"/>
        <dbReference type="ChEBI" id="CHEBI:29965"/>
        <dbReference type="ChEBI" id="CHEBI:57540"/>
        <dbReference type="ChEBI" id="CHEBI:142554"/>
        <dbReference type="EC" id="2.4.2.31"/>
    </reaction>
</comment>
<comment type="subcellular location">
    <subcellularLocation>
        <location evidence="1">Secreted</location>
    </subcellularLocation>
</comment>
<dbReference type="GO" id="GO:0090729">
    <property type="term" value="F:toxin activity"/>
    <property type="evidence" value="ECO:0007669"/>
    <property type="project" value="UniProtKB-KW"/>
</dbReference>
<dbReference type="PANTHER" id="PTHR10339:SF25">
    <property type="entry name" value="SECRETED EXOENZYME S"/>
    <property type="match status" value="1"/>
</dbReference>
<protein>
    <recommendedName>
        <fullName evidence="10">NAD(P)(+)--arginine ADP-ribosyltransferase</fullName>
        <ecNumber evidence="10">2.4.2.31</ecNumber>
    </recommendedName>
    <alternativeName>
        <fullName evidence="10">Mono(ADP-ribosyl)transferase</fullName>
    </alternativeName>
</protein>
<keyword evidence="3" id="KW-0964">Secreted</keyword>
<keyword evidence="5 10" id="KW-0328">Glycosyltransferase</keyword>
<evidence type="ECO:0000256" key="9">
    <source>
        <dbReference type="ARBA" id="ARBA00047597"/>
    </source>
</evidence>
<dbReference type="OrthoDB" id="423533at2759"/>
<evidence type="ECO:0000313" key="11">
    <source>
        <dbReference type="EMBL" id="CAF1270782.1"/>
    </source>
</evidence>
<keyword evidence="10" id="KW-0521">NADP</keyword>
<dbReference type="EMBL" id="CAJNOQ010011201">
    <property type="protein sequence ID" value="CAF1270782.1"/>
    <property type="molecule type" value="Genomic_DNA"/>
</dbReference>
<keyword evidence="4" id="KW-0800">Toxin</keyword>
<name>A0A815BIF8_9BILA</name>
<dbReference type="InterPro" id="IPR050999">
    <property type="entry name" value="ADP-ribosyltransferase_ARG"/>
</dbReference>
<keyword evidence="13" id="KW-1185">Reference proteome</keyword>
<dbReference type="InterPro" id="IPR000768">
    <property type="entry name" value="ART"/>
</dbReference>
<comment type="similarity">
    <text evidence="2 10">Belongs to the Arg-specific ADP-ribosyltransferase family.</text>
</comment>
<evidence type="ECO:0000313" key="12">
    <source>
        <dbReference type="EMBL" id="CAF4058841.1"/>
    </source>
</evidence>
<dbReference type="GO" id="GO:0005576">
    <property type="term" value="C:extracellular region"/>
    <property type="evidence" value="ECO:0007669"/>
    <property type="project" value="UniProtKB-SubCell"/>
</dbReference>
<dbReference type="GO" id="GO:0106274">
    <property type="term" value="F:NAD+-protein-arginine ADP-ribosyltransferase activity"/>
    <property type="evidence" value="ECO:0007669"/>
    <property type="project" value="UniProtKB-EC"/>
</dbReference>
<dbReference type="SUPFAM" id="SSF56399">
    <property type="entry name" value="ADP-ribosylation"/>
    <property type="match status" value="1"/>
</dbReference>
<evidence type="ECO:0000256" key="10">
    <source>
        <dbReference type="RuleBase" id="RU361228"/>
    </source>
</evidence>